<organism evidence="4 5">
    <name type="scientific">Dekkera bruxellensis</name>
    <name type="common">Brettanomyces custersii</name>
    <dbReference type="NCBI Taxonomy" id="5007"/>
    <lineage>
        <taxon>Eukaryota</taxon>
        <taxon>Fungi</taxon>
        <taxon>Dikarya</taxon>
        <taxon>Ascomycota</taxon>
        <taxon>Saccharomycotina</taxon>
        <taxon>Pichiomycetes</taxon>
        <taxon>Pichiales</taxon>
        <taxon>Pichiaceae</taxon>
        <taxon>Brettanomyces</taxon>
    </lineage>
</organism>
<feature type="transmembrane region" description="Helical" evidence="2">
    <location>
        <begin position="48"/>
        <end position="68"/>
    </location>
</feature>
<name>A0A7D9CW76_DEKBR</name>
<evidence type="ECO:0000256" key="2">
    <source>
        <dbReference type="SAM" id="Phobius"/>
    </source>
</evidence>
<dbReference type="PANTHER" id="PTHR37852:SF1">
    <property type="entry name" value="HIG1 DOMAIN-CONTAINING PROTEIN"/>
    <property type="match status" value="1"/>
</dbReference>
<dbReference type="PANTHER" id="PTHR37852">
    <property type="entry name" value="YALI0B21208P"/>
    <property type="match status" value="1"/>
</dbReference>
<accession>A0A7D9CW76</accession>
<evidence type="ECO:0000313" key="4">
    <source>
        <dbReference type="EMBL" id="VUG17231.1"/>
    </source>
</evidence>
<evidence type="ECO:0000256" key="1">
    <source>
        <dbReference type="SAM" id="MobiDB-lite"/>
    </source>
</evidence>
<dbReference type="AlphaFoldDB" id="A0A7D9CW76"/>
<dbReference type="EMBL" id="CABFWN010000002">
    <property type="protein sequence ID" value="VUG17231.1"/>
    <property type="molecule type" value="Genomic_DNA"/>
</dbReference>
<keyword evidence="2" id="KW-0812">Transmembrane</keyword>
<proteinExistence type="predicted"/>
<sequence length="225" mass="25822">MVSSLDPRNLNNSRINEESRQDQLEELKDDVETLKMESLNERLGLPPAFRVFSLAFTAAIVGSLGGMMHGWKTSSLRYLASNSHRLPTTYNGWFFYHKRKMYYCLKQGMIVGFKTGAKLGGFVGCIFAVEAGFDKLRGVKDFCNTMMAVCVPGVAYSWWHRMPRVQANDFIRKGGRIGIGFGLLEDLFQYIRGADVWYLRRLFGIQPRSLTERIRDRIRSDKNKL</sequence>
<keyword evidence="2" id="KW-1133">Transmembrane helix</keyword>
<dbReference type="EMBL" id="JABCYN010000041">
    <property type="protein sequence ID" value="KAF6007616.1"/>
    <property type="molecule type" value="Genomic_DNA"/>
</dbReference>
<reference evidence="3 6" key="2">
    <citation type="journal article" date="2020" name="Appl. Microbiol. Biotechnol.">
        <title>Targeted gene deletion in Brettanomyces bruxellensis with an expression-free CRISPR-Cas9 system.</title>
        <authorList>
            <person name="Varela C."/>
            <person name="Bartel C."/>
            <person name="Onetto C."/>
            <person name="Borneman A."/>
        </authorList>
    </citation>
    <scope>NUCLEOTIDE SEQUENCE [LARGE SCALE GENOMIC DNA]</scope>
    <source>
        <strain evidence="3 6">AWRI1613</strain>
    </source>
</reference>
<keyword evidence="5" id="KW-1185">Reference proteome</keyword>
<evidence type="ECO:0000313" key="3">
    <source>
        <dbReference type="EMBL" id="KAF6007616.1"/>
    </source>
</evidence>
<evidence type="ECO:0000313" key="5">
    <source>
        <dbReference type="Proteomes" id="UP000478008"/>
    </source>
</evidence>
<evidence type="ECO:0000313" key="6">
    <source>
        <dbReference type="Proteomes" id="UP000568158"/>
    </source>
</evidence>
<protein>
    <submittedName>
        <fullName evidence="4">DEBR0S2_01772g1_1</fullName>
    </submittedName>
</protein>
<gene>
    <name evidence="4" type="ORF">DEBR0S2_01772G</name>
    <name evidence="3" type="ORF">HII12_004506</name>
</gene>
<keyword evidence="2" id="KW-0472">Membrane</keyword>
<dbReference type="Proteomes" id="UP000568158">
    <property type="component" value="Unassembled WGS sequence"/>
</dbReference>
<dbReference type="Proteomes" id="UP000478008">
    <property type="component" value="Unassembled WGS sequence"/>
</dbReference>
<reference evidence="4 5" key="1">
    <citation type="submission" date="2019-07" db="EMBL/GenBank/DDBJ databases">
        <authorList>
            <person name="Friedrich A."/>
            <person name="Schacherer J."/>
        </authorList>
    </citation>
    <scope>NUCLEOTIDE SEQUENCE [LARGE SCALE GENOMIC DNA]</scope>
</reference>
<feature type="region of interest" description="Disordered" evidence="1">
    <location>
        <begin position="1"/>
        <end position="23"/>
    </location>
</feature>